<keyword evidence="2" id="KW-1185">Reference proteome</keyword>
<dbReference type="AlphaFoldDB" id="A0A8J3N6G5"/>
<evidence type="ECO:0008006" key="3">
    <source>
        <dbReference type="Google" id="ProtNLM"/>
    </source>
</evidence>
<sequence>MQLTERHVIDRTDPRFAVIDEAAFKSKNLYNAALYLIRQTYIFEGKYPNYNEVQRRIKAHEAYKALPSKVSQQVLMLLDKNWKAFFEALKAYHEDPSKFLSRPKLPKYKHKTDGRNILIYTIQALSGGRGKGALQQGLIKPSGLAITVKTQQTHVDQVRIVPRNGFYVVEIGAPRHADKDRPRRGQQLGKRCWLPHLTSEGNQWRKAA</sequence>
<protein>
    <recommendedName>
        <fullName evidence="3">Transposase</fullName>
    </recommendedName>
</protein>
<organism evidence="1 2">
    <name type="scientific">Reticulibacter mediterranei</name>
    <dbReference type="NCBI Taxonomy" id="2778369"/>
    <lineage>
        <taxon>Bacteria</taxon>
        <taxon>Bacillati</taxon>
        <taxon>Chloroflexota</taxon>
        <taxon>Ktedonobacteria</taxon>
        <taxon>Ktedonobacterales</taxon>
        <taxon>Reticulibacteraceae</taxon>
        <taxon>Reticulibacter</taxon>
    </lineage>
</organism>
<dbReference type="Proteomes" id="UP000597444">
    <property type="component" value="Unassembled WGS sequence"/>
</dbReference>
<evidence type="ECO:0000313" key="1">
    <source>
        <dbReference type="EMBL" id="GHO96077.1"/>
    </source>
</evidence>
<accession>A0A8J3N6G5</accession>
<reference evidence="1" key="1">
    <citation type="submission" date="2020-10" db="EMBL/GenBank/DDBJ databases">
        <title>Taxonomic study of unclassified bacteria belonging to the class Ktedonobacteria.</title>
        <authorList>
            <person name="Yabe S."/>
            <person name="Wang C.M."/>
            <person name="Zheng Y."/>
            <person name="Sakai Y."/>
            <person name="Cavaletti L."/>
            <person name="Monciardini P."/>
            <person name="Donadio S."/>
        </authorList>
    </citation>
    <scope>NUCLEOTIDE SEQUENCE</scope>
    <source>
        <strain evidence="1">ID150040</strain>
    </source>
</reference>
<name>A0A8J3N6G5_9CHLR</name>
<gene>
    <name evidence="1" type="ORF">KSF_061250</name>
</gene>
<comment type="caution">
    <text evidence="1">The sequence shown here is derived from an EMBL/GenBank/DDBJ whole genome shotgun (WGS) entry which is preliminary data.</text>
</comment>
<evidence type="ECO:0000313" key="2">
    <source>
        <dbReference type="Proteomes" id="UP000597444"/>
    </source>
</evidence>
<dbReference type="EMBL" id="BNJK01000001">
    <property type="protein sequence ID" value="GHO96077.1"/>
    <property type="molecule type" value="Genomic_DNA"/>
</dbReference>
<proteinExistence type="predicted"/>